<proteinExistence type="predicted"/>
<evidence type="ECO:0000313" key="4">
    <source>
        <dbReference type="EMBL" id="PJF19284.1"/>
    </source>
</evidence>
<dbReference type="PANTHER" id="PTHR44943">
    <property type="entry name" value="CELLULOSE SYNTHASE OPERON PROTEIN C"/>
    <property type="match status" value="1"/>
</dbReference>
<dbReference type="PANTHER" id="PTHR44943:SF4">
    <property type="entry name" value="TPR REPEAT-CONTAINING PROTEIN MJ0798"/>
    <property type="match status" value="1"/>
</dbReference>
<reference evidence="4 5" key="1">
    <citation type="submission" date="2016-10" db="EMBL/GenBank/DDBJ databases">
        <title>The genome of Paramicrosporidium saccamoebae is the missing link in understanding Cryptomycota and Microsporidia evolution.</title>
        <authorList>
            <person name="Quandt C.A."/>
            <person name="Beaudet D."/>
            <person name="Corsaro D."/>
            <person name="Michel R."/>
            <person name="Corradi N."/>
            <person name="James T."/>
        </authorList>
    </citation>
    <scope>NUCLEOTIDE SEQUENCE [LARGE SCALE GENOMIC DNA]</scope>
    <source>
        <strain evidence="4 5">KSL3</strain>
    </source>
</reference>
<dbReference type="OrthoDB" id="1914839at2759"/>
<evidence type="ECO:0000256" key="3">
    <source>
        <dbReference type="SAM" id="MobiDB-lite"/>
    </source>
</evidence>
<accession>A0A2H9TNH1</accession>
<evidence type="ECO:0000256" key="1">
    <source>
        <dbReference type="ARBA" id="ARBA00022737"/>
    </source>
</evidence>
<dbReference type="AlphaFoldDB" id="A0A2H9TNH1"/>
<comment type="caution">
    <text evidence="4">The sequence shown here is derived from an EMBL/GenBank/DDBJ whole genome shotgun (WGS) entry which is preliminary data.</text>
</comment>
<keyword evidence="1" id="KW-0677">Repeat</keyword>
<dbReference type="Proteomes" id="UP000240830">
    <property type="component" value="Unassembled WGS sequence"/>
</dbReference>
<dbReference type="Gene3D" id="1.25.40.10">
    <property type="entry name" value="Tetratricopeptide repeat domain"/>
    <property type="match status" value="2"/>
</dbReference>
<evidence type="ECO:0000313" key="5">
    <source>
        <dbReference type="Proteomes" id="UP000240830"/>
    </source>
</evidence>
<dbReference type="Pfam" id="PF14559">
    <property type="entry name" value="TPR_19"/>
    <property type="match status" value="1"/>
</dbReference>
<organism evidence="4 5">
    <name type="scientific">Paramicrosporidium saccamoebae</name>
    <dbReference type="NCBI Taxonomy" id="1246581"/>
    <lineage>
        <taxon>Eukaryota</taxon>
        <taxon>Fungi</taxon>
        <taxon>Fungi incertae sedis</taxon>
        <taxon>Cryptomycota</taxon>
        <taxon>Cryptomycota incertae sedis</taxon>
        <taxon>Paramicrosporidium</taxon>
    </lineage>
</organism>
<dbReference type="STRING" id="1246581.A0A2H9TNH1"/>
<feature type="region of interest" description="Disordered" evidence="3">
    <location>
        <begin position="292"/>
        <end position="328"/>
    </location>
</feature>
<keyword evidence="2" id="KW-0802">TPR repeat</keyword>
<gene>
    <name evidence="4" type="ORF">PSACC_00919</name>
</gene>
<name>A0A2H9TNH1_9FUNG</name>
<dbReference type="CDD" id="cd24142">
    <property type="entry name" value="ACL4-like"/>
    <property type="match status" value="1"/>
</dbReference>
<protein>
    <submittedName>
        <fullName evidence="4">Tetratricopeptide repeat domain containing protein</fullName>
    </submittedName>
</protein>
<keyword evidence="5" id="KW-1185">Reference proteome</keyword>
<dbReference type="InterPro" id="IPR011990">
    <property type="entry name" value="TPR-like_helical_dom_sf"/>
</dbReference>
<dbReference type="EMBL" id="MTSL01000072">
    <property type="protein sequence ID" value="PJF19284.1"/>
    <property type="molecule type" value="Genomic_DNA"/>
</dbReference>
<evidence type="ECO:0000256" key="2">
    <source>
        <dbReference type="ARBA" id="ARBA00022803"/>
    </source>
</evidence>
<dbReference type="SUPFAM" id="SSF48452">
    <property type="entry name" value="TPR-like"/>
    <property type="match status" value="2"/>
</dbReference>
<sequence length="328" mass="36633">MTVAEPEASMEGSAKPDVSKMLLKCEELVERFEYDLALKFCERILSVEPRHVDALQMKATILIDMGDAEAARNVLLSATEAEPDCGAEKYIALAQLSEGEEALEYFQRAVKILQTGEQDEETLHTLASLYCSMAELFLTDLCLAEDAETRCEEFVQAALDASPQNYEALQTMCSMRLSQNREEEAAEVLSQSITKWSSIPYEDSEYPSFEFRLTCSRLLVELGSYDLAQYILEALSQEDDEIIEVWYLLALSLYTQGSLSPAHEALLNAEKMMEGVIPELVDAISELREAIGTPETLGDATMEDDDNNTEEVMDTCTEDSDDPAEEDQ</sequence>
<feature type="compositionally biased region" description="Acidic residues" evidence="3">
    <location>
        <begin position="301"/>
        <end position="328"/>
    </location>
</feature>
<dbReference type="InterPro" id="IPR051685">
    <property type="entry name" value="Ycf3/AcsC/BcsC/TPR_MFPF"/>
</dbReference>